<accession>A0ABU2DSE2</accession>
<evidence type="ECO:0008006" key="3">
    <source>
        <dbReference type="Google" id="ProtNLM"/>
    </source>
</evidence>
<organism evidence="1 2">
    <name type="scientific">Nesterenkonia aerolata</name>
    <dbReference type="NCBI Taxonomy" id="3074079"/>
    <lineage>
        <taxon>Bacteria</taxon>
        <taxon>Bacillati</taxon>
        <taxon>Actinomycetota</taxon>
        <taxon>Actinomycetes</taxon>
        <taxon>Micrococcales</taxon>
        <taxon>Micrococcaceae</taxon>
        <taxon>Nesterenkonia</taxon>
    </lineage>
</organism>
<gene>
    <name evidence="1" type="ORF">RIL96_07585</name>
</gene>
<name>A0ABU2DSE2_9MICC</name>
<sequence>MSINFRNLVLRTVPGAMILNSGIGKLGMPREQAEALQAMAVKGVPAFEKLSAEQFGKFLSYGEVAVGAALLTPLVPNRVAGAALAAFSGPLLSMYFNTPEMTEEDGIRPSQEGTAIAKDSWLAAIALALLIGEDRKDD</sequence>
<protein>
    <recommendedName>
        <fullName evidence="3">DoxX-like protein</fullName>
    </recommendedName>
</protein>
<reference evidence="1 2" key="1">
    <citation type="submission" date="2023-09" db="EMBL/GenBank/DDBJ databases">
        <title>Description of three actinobacteria isolated from air of manufacturing shop in a pharmaceutical factory.</title>
        <authorList>
            <person name="Zhang D.-F."/>
        </authorList>
    </citation>
    <scope>NUCLEOTIDE SEQUENCE [LARGE SCALE GENOMIC DNA]</scope>
    <source>
        <strain evidence="1 2">LY-0111</strain>
    </source>
</reference>
<dbReference type="Proteomes" id="UP001251870">
    <property type="component" value="Unassembled WGS sequence"/>
</dbReference>
<dbReference type="RefSeq" id="WP_310548419.1">
    <property type="nucleotide sequence ID" value="NZ_JAVKGR010000007.1"/>
</dbReference>
<comment type="caution">
    <text evidence="1">The sequence shown here is derived from an EMBL/GenBank/DDBJ whole genome shotgun (WGS) entry which is preliminary data.</text>
</comment>
<evidence type="ECO:0000313" key="2">
    <source>
        <dbReference type="Proteomes" id="UP001251870"/>
    </source>
</evidence>
<keyword evidence="2" id="KW-1185">Reference proteome</keyword>
<proteinExistence type="predicted"/>
<evidence type="ECO:0000313" key="1">
    <source>
        <dbReference type="EMBL" id="MDR8019428.1"/>
    </source>
</evidence>
<dbReference type="EMBL" id="JAVKGR010000007">
    <property type="protein sequence ID" value="MDR8019428.1"/>
    <property type="molecule type" value="Genomic_DNA"/>
</dbReference>